<evidence type="ECO:0000313" key="3">
    <source>
        <dbReference type="EMBL" id="QRD05719.1"/>
    </source>
</evidence>
<evidence type="ECO:0000256" key="1">
    <source>
        <dbReference type="ARBA" id="ARBA00022525"/>
    </source>
</evidence>
<gene>
    <name evidence="3" type="ORF">JI435_422700</name>
</gene>
<evidence type="ECO:0000259" key="2">
    <source>
        <dbReference type="Pfam" id="PF12468"/>
    </source>
</evidence>
<proteinExistence type="predicted"/>
<evidence type="ECO:0000313" key="4">
    <source>
        <dbReference type="Proteomes" id="UP000663193"/>
    </source>
</evidence>
<name>A0A7U2I9G8_PHANO</name>
<dbReference type="Proteomes" id="UP000663193">
    <property type="component" value="Chromosome 19"/>
</dbReference>
<keyword evidence="1" id="KW-0964">Secreted</keyword>
<reference evidence="4" key="1">
    <citation type="journal article" date="2021" name="BMC Genomics">
        <title>Chromosome-level genome assembly and manually-curated proteome of model necrotroph Parastagonospora nodorum Sn15 reveals a genome-wide trove of candidate effector homologs, and redundancy of virulence-related functions within an accessory chromosome.</title>
        <authorList>
            <person name="Bertazzoni S."/>
            <person name="Jones D.A.B."/>
            <person name="Phan H.T."/>
            <person name="Tan K.-C."/>
            <person name="Hane J.K."/>
        </authorList>
    </citation>
    <scope>NUCLEOTIDE SEQUENCE [LARGE SCALE GENOMIC DNA]</scope>
    <source>
        <strain evidence="4">SN15 / ATCC MYA-4574 / FGSC 10173)</strain>
    </source>
</reference>
<dbReference type="EMBL" id="CP069041">
    <property type="protein sequence ID" value="QRD05719.1"/>
    <property type="molecule type" value="Genomic_DNA"/>
</dbReference>
<dbReference type="InterPro" id="IPR032674">
    <property type="entry name" value="LRR_E3_ligase_N"/>
</dbReference>
<keyword evidence="4" id="KW-1185">Reference proteome</keyword>
<organism evidence="3 4">
    <name type="scientific">Phaeosphaeria nodorum (strain SN15 / ATCC MYA-4574 / FGSC 10173)</name>
    <name type="common">Glume blotch fungus</name>
    <name type="synonym">Parastagonospora nodorum</name>
    <dbReference type="NCBI Taxonomy" id="321614"/>
    <lineage>
        <taxon>Eukaryota</taxon>
        <taxon>Fungi</taxon>
        <taxon>Dikarya</taxon>
        <taxon>Ascomycota</taxon>
        <taxon>Pezizomycotina</taxon>
        <taxon>Dothideomycetes</taxon>
        <taxon>Pleosporomycetidae</taxon>
        <taxon>Pleosporales</taxon>
        <taxon>Pleosporineae</taxon>
        <taxon>Phaeosphaeriaceae</taxon>
        <taxon>Parastagonospora</taxon>
    </lineage>
</organism>
<sequence>MSCTMSVRIMEHHLHVDLQTLDVARMSTISDNFTEETELKDSSNRTRDLQRKLRGNYNYRNGALSTVRYTKNTLEVARDTNFSHCRIPHVTSIDEISSSCTRDHHYHARWNRWEWEGSPLEGGYQRSDPCRRTDGTEIKHDRDRYGWPLVALLCLRHCVSVSSFSYCVRSRARTSFRAVMFHKRLLLPALFVTDHHVEHVSPSFTFCDRV</sequence>
<dbReference type="VEuPathDB" id="FungiDB:JI435_422700"/>
<feature type="domain" description="LRR-containing bacterial E3 ligase N-terminal" evidence="2">
    <location>
        <begin position="80"/>
        <end position="126"/>
    </location>
</feature>
<dbReference type="Pfam" id="PF12468">
    <property type="entry name" value="LRR_TTSS"/>
    <property type="match status" value="1"/>
</dbReference>
<protein>
    <recommendedName>
        <fullName evidence="2">LRR-containing bacterial E3 ligase N-terminal domain-containing protein</fullName>
    </recommendedName>
</protein>
<dbReference type="AlphaFoldDB" id="A0A7U2I9G8"/>
<accession>A0A7U2I9G8</accession>